<sequence>MKVDLSAVLEWLDIITENLAIEVSGLCHDSRKITCGDVFIALSGSDNHGMDFAYQAQRGGACAILAESIQPGNAKPKGRQQPLTIPVIEIDDLSAKLGILATNFYQNPSTKLDIIGITGTNGKTSSAWLMLQAWDKLAIKGAYIGTLGYGTLQQMHNLQNTTPTALHLQRILAGFVEDGITHVSLEVSSHGLSLGRVNATKFKGAGFTNISRDHLDFHETMEKYANAKQQLFTEYNLDFAVINCNDYYGKKWLTTINYNKISYGINSKKADLSASNIELMPKGINFRLNWNKQSYNIFTPLLGKFNIDNIMLVVATLLSQGFEIAHIIDVIPQLKPVPGRMNCVEVRVNSPLIIVDYAHTPDALEQVLMALKEHNARKIWCVFGCGGNRDKGKRPQMGHIAETLADNVVITDDNPRYEDNQQITADILMGMNTKPTVIHSRIDAIAYAINNSHPDDLILIAGKGHESYQLIKGQYFPFDDRLIAKELLENSQEQYA</sequence>
<evidence type="ECO:0000259" key="2">
    <source>
        <dbReference type="Pfam" id="PF01225"/>
    </source>
</evidence>
<dbReference type="InterPro" id="IPR035911">
    <property type="entry name" value="MurE/MurF_N"/>
</dbReference>
<gene>
    <name evidence="5" type="ORF">MNBD_GAMMA01-1509</name>
</gene>
<dbReference type="Gene3D" id="3.40.1190.10">
    <property type="entry name" value="Mur-like, catalytic domain"/>
    <property type="match status" value="1"/>
</dbReference>
<dbReference type="InterPro" id="IPR036615">
    <property type="entry name" value="Mur_ligase_C_dom_sf"/>
</dbReference>
<dbReference type="InterPro" id="IPR005761">
    <property type="entry name" value="UDP-N-AcMur-Glu-dNH2Pim_ligase"/>
</dbReference>
<feature type="domain" description="Mur ligase central" evidence="4">
    <location>
        <begin position="117"/>
        <end position="316"/>
    </location>
</feature>
<dbReference type="SUPFAM" id="SSF53244">
    <property type="entry name" value="MurD-like peptide ligases, peptide-binding domain"/>
    <property type="match status" value="1"/>
</dbReference>
<dbReference type="EMBL" id="UOEW01000302">
    <property type="protein sequence ID" value="VAW41332.1"/>
    <property type="molecule type" value="Genomic_DNA"/>
</dbReference>
<feature type="domain" description="Mur ligase N-terminal catalytic" evidence="2">
    <location>
        <begin position="23"/>
        <end position="105"/>
    </location>
</feature>
<dbReference type="Pfam" id="PF08245">
    <property type="entry name" value="Mur_ligase_M"/>
    <property type="match status" value="1"/>
</dbReference>
<dbReference type="AlphaFoldDB" id="A0A3B0VQF0"/>
<dbReference type="Pfam" id="PF01225">
    <property type="entry name" value="Mur_ligase"/>
    <property type="match status" value="1"/>
</dbReference>
<dbReference type="PANTHER" id="PTHR23135">
    <property type="entry name" value="MUR LIGASE FAMILY MEMBER"/>
    <property type="match status" value="1"/>
</dbReference>
<dbReference type="PANTHER" id="PTHR23135:SF4">
    <property type="entry name" value="UDP-N-ACETYLMURAMOYL-L-ALANYL-D-GLUTAMATE--2,6-DIAMINOPIMELATE LIGASE MURE HOMOLOG, CHLOROPLASTIC"/>
    <property type="match status" value="1"/>
</dbReference>
<dbReference type="SUPFAM" id="SSF53623">
    <property type="entry name" value="MurD-like peptide ligases, catalytic domain"/>
    <property type="match status" value="1"/>
</dbReference>
<evidence type="ECO:0000256" key="1">
    <source>
        <dbReference type="ARBA" id="ARBA00005898"/>
    </source>
</evidence>
<evidence type="ECO:0000259" key="3">
    <source>
        <dbReference type="Pfam" id="PF02875"/>
    </source>
</evidence>
<dbReference type="Gene3D" id="3.40.1390.10">
    <property type="entry name" value="MurE/MurF, N-terminal domain"/>
    <property type="match status" value="1"/>
</dbReference>
<dbReference type="HAMAP" id="MF_00208">
    <property type="entry name" value="MurE"/>
    <property type="match status" value="1"/>
</dbReference>
<feature type="domain" description="Mur ligase C-terminal" evidence="3">
    <location>
        <begin position="339"/>
        <end position="464"/>
    </location>
</feature>
<dbReference type="EC" id="6.3.2.13" evidence="5"/>
<dbReference type="Pfam" id="PF02875">
    <property type="entry name" value="Mur_ligase_C"/>
    <property type="match status" value="1"/>
</dbReference>
<dbReference type="GO" id="GO:0005737">
    <property type="term" value="C:cytoplasm"/>
    <property type="evidence" value="ECO:0007669"/>
    <property type="project" value="InterPro"/>
</dbReference>
<protein>
    <submittedName>
        <fullName evidence="5">UDP-N-acetylmuramoylalanyl-D-glutamate--2,6-diaminopimelate ligase</fullName>
        <ecNumber evidence="5">6.3.2.13</ecNumber>
    </submittedName>
</protein>
<organism evidence="5">
    <name type="scientific">hydrothermal vent metagenome</name>
    <dbReference type="NCBI Taxonomy" id="652676"/>
    <lineage>
        <taxon>unclassified sequences</taxon>
        <taxon>metagenomes</taxon>
        <taxon>ecological metagenomes</taxon>
    </lineage>
</organism>
<dbReference type="GO" id="GO:0005524">
    <property type="term" value="F:ATP binding"/>
    <property type="evidence" value="ECO:0007669"/>
    <property type="project" value="InterPro"/>
</dbReference>
<dbReference type="GO" id="GO:0008360">
    <property type="term" value="P:regulation of cell shape"/>
    <property type="evidence" value="ECO:0007669"/>
    <property type="project" value="InterPro"/>
</dbReference>
<dbReference type="Gene3D" id="3.90.190.20">
    <property type="entry name" value="Mur ligase, C-terminal domain"/>
    <property type="match status" value="1"/>
</dbReference>
<dbReference type="InterPro" id="IPR004101">
    <property type="entry name" value="Mur_ligase_C"/>
</dbReference>
<dbReference type="SUPFAM" id="SSF63418">
    <property type="entry name" value="MurE/MurF N-terminal domain"/>
    <property type="match status" value="1"/>
</dbReference>
<dbReference type="NCBIfam" id="NF001124">
    <property type="entry name" value="PRK00139.1-2"/>
    <property type="match status" value="1"/>
</dbReference>
<comment type="similarity">
    <text evidence="1">Belongs to the MurCDEF family. MurE subfamily.</text>
</comment>
<evidence type="ECO:0000313" key="5">
    <source>
        <dbReference type="EMBL" id="VAW41332.1"/>
    </source>
</evidence>
<dbReference type="InterPro" id="IPR013221">
    <property type="entry name" value="Mur_ligase_cen"/>
</dbReference>
<reference evidence="5" key="1">
    <citation type="submission" date="2018-06" db="EMBL/GenBank/DDBJ databases">
        <authorList>
            <person name="Zhirakovskaya E."/>
        </authorList>
    </citation>
    <scope>NUCLEOTIDE SEQUENCE</scope>
</reference>
<proteinExistence type="inferred from homology"/>
<dbReference type="GO" id="GO:0051301">
    <property type="term" value="P:cell division"/>
    <property type="evidence" value="ECO:0007669"/>
    <property type="project" value="InterPro"/>
</dbReference>
<evidence type="ECO:0000259" key="4">
    <source>
        <dbReference type="Pfam" id="PF08245"/>
    </source>
</evidence>
<keyword evidence="5" id="KW-0436">Ligase</keyword>
<dbReference type="NCBIfam" id="TIGR01085">
    <property type="entry name" value="murE"/>
    <property type="match status" value="1"/>
</dbReference>
<dbReference type="GO" id="GO:0008765">
    <property type="term" value="F:UDP-N-acetylmuramoylalanyl-D-glutamate-2,6-diaminopimelate ligase activity"/>
    <property type="evidence" value="ECO:0007669"/>
    <property type="project" value="UniProtKB-EC"/>
</dbReference>
<accession>A0A3B0VQF0</accession>
<dbReference type="NCBIfam" id="NF001126">
    <property type="entry name" value="PRK00139.1-4"/>
    <property type="match status" value="1"/>
</dbReference>
<dbReference type="InterPro" id="IPR000713">
    <property type="entry name" value="Mur_ligase_N"/>
</dbReference>
<dbReference type="InterPro" id="IPR036565">
    <property type="entry name" value="Mur-like_cat_sf"/>
</dbReference>
<name>A0A3B0VQF0_9ZZZZ</name>